<sequence>MGECMAFLRENPCSMHYSMGKVWNLRGLDPVGMRRAPSFSETSNSVSAAEDGGLHYIADLLVLYNLIFCTS</sequence>
<accession>A0ABP0W3T6</accession>
<evidence type="ECO:0000313" key="1">
    <source>
        <dbReference type="EMBL" id="CAK9260217.1"/>
    </source>
</evidence>
<protein>
    <submittedName>
        <fullName evidence="1">Uncharacterized protein</fullName>
    </submittedName>
</protein>
<proteinExistence type="predicted"/>
<name>A0ABP0W3T6_9BRYO</name>
<organism evidence="1 2">
    <name type="scientific">Sphagnum jensenii</name>
    <dbReference type="NCBI Taxonomy" id="128206"/>
    <lineage>
        <taxon>Eukaryota</taxon>
        <taxon>Viridiplantae</taxon>
        <taxon>Streptophyta</taxon>
        <taxon>Embryophyta</taxon>
        <taxon>Bryophyta</taxon>
        <taxon>Sphagnophytina</taxon>
        <taxon>Sphagnopsida</taxon>
        <taxon>Sphagnales</taxon>
        <taxon>Sphagnaceae</taxon>
        <taxon>Sphagnum</taxon>
    </lineage>
</organism>
<dbReference type="EMBL" id="OZ020108">
    <property type="protein sequence ID" value="CAK9260217.1"/>
    <property type="molecule type" value="Genomic_DNA"/>
</dbReference>
<dbReference type="Proteomes" id="UP001497444">
    <property type="component" value="Chromosome 13"/>
</dbReference>
<keyword evidence="2" id="KW-1185">Reference proteome</keyword>
<reference evidence="1" key="1">
    <citation type="submission" date="2024-02" db="EMBL/GenBank/DDBJ databases">
        <authorList>
            <consortium name="ELIXIR-Norway"/>
            <consortium name="Elixir Norway"/>
        </authorList>
    </citation>
    <scope>NUCLEOTIDE SEQUENCE</scope>
</reference>
<gene>
    <name evidence="1" type="ORF">CSSPJE1EN1_LOCUS5695</name>
</gene>
<evidence type="ECO:0000313" key="2">
    <source>
        <dbReference type="Proteomes" id="UP001497444"/>
    </source>
</evidence>